<comment type="similarity">
    <text evidence="1">Belongs to the NmrA-type oxidoreductase family.</text>
</comment>
<evidence type="ECO:0000313" key="4">
    <source>
        <dbReference type="EMBL" id="KAF4488951.1"/>
    </source>
</evidence>
<keyword evidence="2" id="KW-0521">NADP</keyword>
<dbReference type="InParanoid" id="A0A7J6JFF6"/>
<dbReference type="Gene3D" id="3.90.25.10">
    <property type="entry name" value="UDP-galactose 4-epimerase, domain 1"/>
    <property type="match status" value="1"/>
</dbReference>
<dbReference type="InterPro" id="IPR036291">
    <property type="entry name" value="NAD(P)-bd_dom_sf"/>
</dbReference>
<organism evidence="4 5">
    <name type="scientific">Colletotrichum fructicola (strain Nara gc5)</name>
    <name type="common">Anthracnose fungus</name>
    <name type="synonym">Colletotrichum gloeosporioides (strain Nara gc5)</name>
    <dbReference type="NCBI Taxonomy" id="1213859"/>
    <lineage>
        <taxon>Eukaryota</taxon>
        <taxon>Fungi</taxon>
        <taxon>Dikarya</taxon>
        <taxon>Ascomycota</taxon>
        <taxon>Pezizomycotina</taxon>
        <taxon>Sordariomycetes</taxon>
        <taxon>Hypocreomycetidae</taxon>
        <taxon>Glomerellales</taxon>
        <taxon>Glomerellaceae</taxon>
        <taxon>Colletotrichum</taxon>
        <taxon>Colletotrichum gloeosporioides species complex</taxon>
    </lineage>
</organism>
<comment type="caution">
    <text evidence="4">The sequence shown here is derived from an EMBL/GenBank/DDBJ whole genome shotgun (WGS) entry which is preliminary data.</text>
</comment>
<dbReference type="InterPro" id="IPR051164">
    <property type="entry name" value="NmrA-like_oxidored"/>
</dbReference>
<evidence type="ECO:0000259" key="3">
    <source>
        <dbReference type="Pfam" id="PF05368"/>
    </source>
</evidence>
<dbReference type="GO" id="GO:0005634">
    <property type="term" value="C:nucleus"/>
    <property type="evidence" value="ECO:0007669"/>
    <property type="project" value="TreeGrafter"/>
</dbReference>
<evidence type="ECO:0000313" key="5">
    <source>
        <dbReference type="Proteomes" id="UP000011096"/>
    </source>
</evidence>
<dbReference type="SUPFAM" id="SSF51735">
    <property type="entry name" value="NAD(P)-binding Rossmann-fold domains"/>
    <property type="match status" value="1"/>
</dbReference>
<gene>
    <name evidence="4" type="primary">NMRAL1-6</name>
    <name evidence="4" type="ORF">CGGC5_v004579</name>
</gene>
<feature type="domain" description="NmrA-like" evidence="3">
    <location>
        <begin position="2"/>
        <end position="168"/>
    </location>
</feature>
<protein>
    <submittedName>
        <fullName evidence="4">NmrA-like family domain-containing protein 1</fullName>
    </submittedName>
</protein>
<dbReference type="PANTHER" id="PTHR42748:SF28">
    <property type="entry name" value="NMRA-LIKE DOMAIN-CONTAINING PROTEIN"/>
    <property type="match status" value="1"/>
</dbReference>
<name>A0A7J6JFF6_COLFN</name>
<evidence type="ECO:0000256" key="2">
    <source>
        <dbReference type="ARBA" id="ARBA00022857"/>
    </source>
</evidence>
<dbReference type="OrthoDB" id="300709at2759"/>
<sequence>MSNLIVVIGATGGQGGGVVNAFLNEAGWKVRGTTRNTSSEKAKALSAKGVEVVSANLNDEESLEKAFQSATAIFAFTDYYETFFELGDEKSLELEFAQGQKIARAAAKNQSLQRLVFSAGPHTSMITNGEAICPHLEGKGRIVTYVTQEMPDLAAKTTFAVFTVFANNALLYDIFKPIYVVSRTIHFKSSRHGLTEFKPSAKKYVTLYPTPPSTPYPCVGDPAINGGIFVRRLVKSPPPPGSFVRCNVETLTMVSYLAAWGRATGLAPEEGATAALQISPESYVELWGSMAQEQLSQWKFFQWLHDHYPPKWEGITIVEGMDLLTDEDKKELLSVEESLKRYDWSAFEKKPTAKAVTGRFST</sequence>
<reference evidence="4 5" key="1">
    <citation type="submission" date="2012-08" db="EMBL/GenBank/DDBJ databases">
        <authorList>
            <person name="Gan P.H.P."/>
            <person name="Ikeda K."/>
            <person name="Irieda H."/>
            <person name="Narusaka M."/>
            <person name="O'Connell R.J."/>
            <person name="Narusaka Y."/>
            <person name="Takano Y."/>
            <person name="Kubo Y."/>
            <person name="Shirasu K."/>
        </authorList>
    </citation>
    <scope>NUCLEOTIDE SEQUENCE [LARGE SCALE GENOMIC DNA]</scope>
    <source>
        <strain evidence="4 5">Nara gc5</strain>
    </source>
</reference>
<dbReference type="InterPro" id="IPR008030">
    <property type="entry name" value="NmrA-like"/>
</dbReference>
<dbReference type="GeneID" id="43606228"/>
<accession>A0A7J6JFF6</accession>
<dbReference type="RefSeq" id="XP_031881023.1">
    <property type="nucleotide sequence ID" value="XM_032022031.1"/>
</dbReference>
<keyword evidence="5" id="KW-1185">Reference proteome</keyword>
<proteinExistence type="inferred from homology"/>
<dbReference type="AlphaFoldDB" id="A0A7J6JFF6"/>
<dbReference type="EMBL" id="ANPB02000002">
    <property type="protein sequence ID" value="KAF4488951.1"/>
    <property type="molecule type" value="Genomic_DNA"/>
</dbReference>
<dbReference type="Pfam" id="PF05368">
    <property type="entry name" value="NmrA"/>
    <property type="match status" value="1"/>
</dbReference>
<reference evidence="4 5" key="2">
    <citation type="submission" date="2020-04" db="EMBL/GenBank/DDBJ databases">
        <title>Genome sequencing and assembly of multiple isolates from the Colletotrichum gloeosporioides species complex.</title>
        <authorList>
            <person name="Gan P."/>
            <person name="Shirasu K."/>
        </authorList>
    </citation>
    <scope>NUCLEOTIDE SEQUENCE [LARGE SCALE GENOMIC DNA]</scope>
    <source>
        <strain evidence="4 5">Nara gc5</strain>
    </source>
</reference>
<evidence type="ECO:0000256" key="1">
    <source>
        <dbReference type="ARBA" id="ARBA00006328"/>
    </source>
</evidence>
<dbReference type="Gene3D" id="3.40.50.720">
    <property type="entry name" value="NAD(P)-binding Rossmann-like Domain"/>
    <property type="match status" value="1"/>
</dbReference>
<dbReference type="PANTHER" id="PTHR42748">
    <property type="entry name" value="NITROGEN METABOLITE REPRESSION PROTEIN NMRA FAMILY MEMBER"/>
    <property type="match status" value="1"/>
</dbReference>
<dbReference type="Proteomes" id="UP000011096">
    <property type="component" value="Unassembled WGS sequence"/>
</dbReference>